<organism evidence="2 3">
    <name type="scientific">Haloterrigena gelatinilytica</name>
    <dbReference type="NCBI Taxonomy" id="2741724"/>
    <lineage>
        <taxon>Archaea</taxon>
        <taxon>Methanobacteriati</taxon>
        <taxon>Methanobacteriota</taxon>
        <taxon>Stenosarchaea group</taxon>
        <taxon>Halobacteria</taxon>
        <taxon>Halobacteriales</taxon>
        <taxon>Natrialbaceae</taxon>
        <taxon>Haloterrigena</taxon>
    </lineage>
</organism>
<dbReference type="Gene3D" id="3.40.630.10">
    <property type="entry name" value="Zn peptidases"/>
    <property type="match status" value="1"/>
</dbReference>
<protein>
    <submittedName>
        <fullName evidence="2">Peptidase M14</fullName>
    </submittedName>
</protein>
<name>A0A8J8GM97_9EURY</name>
<accession>A0A8J8GM97</accession>
<dbReference type="AlphaFoldDB" id="A0A8J8GM97"/>
<evidence type="ECO:0000259" key="1">
    <source>
        <dbReference type="Pfam" id="PF00246"/>
    </source>
</evidence>
<dbReference type="GO" id="GO:0004181">
    <property type="term" value="F:metallocarboxypeptidase activity"/>
    <property type="evidence" value="ECO:0007669"/>
    <property type="project" value="InterPro"/>
</dbReference>
<sequence>MTGSPSSPTRTFEWIDGAIPRYESFFTVDEHRERDRTLAAEHDHLEYDERGESANGETLWTVTVGDGDRSALLFGAPHPNEPIGSMTIDFLLHELATNDELRASLDYEFVCLPVADPDGVRLNEGWFDGPFTLSNYAQNFYRTPPDEQVEATFPVEREGYAFDDPAPGTRALMDLIETRRPEFVYSFHNAAFGGCYYYLSDPLEPLYDALSSLPGEYDVPLHRGEPEWFAMEAFDDVVYRLPTFADQFGDVQDQDDVDPETALLGGNAYDYATRFNEDVVELVVELPYFRDPQIRDRTELERTRADVIREGVRKRQTLLEAMRDGIDAVAEHLPETPMAREATGAVPHFEDELESKLEWAESAAETDQPATVAQRVDEHFLRQYHLLTYLGMLVRSIDRAAMSADGGARETLAETKAALEDVFFERLEDIRAELDYETIPIWKLVAIQARAGLLCLDTLQNRPER</sequence>
<dbReference type="OrthoDB" id="182615at2157"/>
<dbReference type="InterPro" id="IPR000834">
    <property type="entry name" value="Peptidase_M14"/>
</dbReference>
<dbReference type="RefSeq" id="WP_174702421.1">
    <property type="nucleotide sequence ID" value="NZ_JABURA010000001.1"/>
</dbReference>
<comment type="caution">
    <text evidence="2">The sequence shown here is derived from an EMBL/GenBank/DDBJ whole genome shotgun (WGS) entry which is preliminary data.</text>
</comment>
<dbReference type="Pfam" id="PF00246">
    <property type="entry name" value="Peptidase_M14"/>
    <property type="match status" value="1"/>
</dbReference>
<dbReference type="SUPFAM" id="SSF53187">
    <property type="entry name" value="Zn-dependent exopeptidases"/>
    <property type="match status" value="1"/>
</dbReference>
<gene>
    <name evidence="2" type="ORF">HT576_14710</name>
</gene>
<dbReference type="EMBL" id="JABURA010000001">
    <property type="protein sequence ID" value="NUB92266.1"/>
    <property type="molecule type" value="Genomic_DNA"/>
</dbReference>
<evidence type="ECO:0000313" key="3">
    <source>
        <dbReference type="Proteomes" id="UP000728647"/>
    </source>
</evidence>
<evidence type="ECO:0000313" key="2">
    <source>
        <dbReference type="EMBL" id="NUB92266.1"/>
    </source>
</evidence>
<dbReference type="GO" id="GO:0008270">
    <property type="term" value="F:zinc ion binding"/>
    <property type="evidence" value="ECO:0007669"/>
    <property type="project" value="InterPro"/>
</dbReference>
<dbReference type="GO" id="GO:0006508">
    <property type="term" value="P:proteolysis"/>
    <property type="evidence" value="ECO:0007669"/>
    <property type="project" value="InterPro"/>
</dbReference>
<reference evidence="2" key="1">
    <citation type="submission" date="2020-06" db="EMBL/GenBank/DDBJ databases">
        <title>Haloterrigena sp. nov., an extremely halophilic archaeon isolated from a saline sediment.</title>
        <authorList>
            <person name="Liu B.-B."/>
        </authorList>
    </citation>
    <scope>NUCLEOTIDE SEQUENCE</scope>
    <source>
        <strain evidence="2">SYSU A121-1</strain>
    </source>
</reference>
<feature type="domain" description="Peptidase M14" evidence="1">
    <location>
        <begin position="38"/>
        <end position="191"/>
    </location>
</feature>
<proteinExistence type="predicted"/>
<dbReference type="Proteomes" id="UP000728647">
    <property type="component" value="Unassembled WGS sequence"/>
</dbReference>